<evidence type="ECO:0000313" key="2">
    <source>
        <dbReference type="EMBL" id="KAK1314361.1"/>
    </source>
</evidence>
<organism evidence="2 3">
    <name type="scientific">Acorus calamus</name>
    <name type="common">Sweet flag</name>
    <dbReference type="NCBI Taxonomy" id="4465"/>
    <lineage>
        <taxon>Eukaryota</taxon>
        <taxon>Viridiplantae</taxon>
        <taxon>Streptophyta</taxon>
        <taxon>Embryophyta</taxon>
        <taxon>Tracheophyta</taxon>
        <taxon>Spermatophyta</taxon>
        <taxon>Magnoliopsida</taxon>
        <taxon>Liliopsida</taxon>
        <taxon>Acoraceae</taxon>
        <taxon>Acorus</taxon>
    </lineage>
</organism>
<accession>A0AAV9EKU2</accession>
<comment type="caution">
    <text evidence="2">The sequence shown here is derived from an EMBL/GenBank/DDBJ whole genome shotgun (WGS) entry which is preliminary data.</text>
</comment>
<evidence type="ECO:0000256" key="1">
    <source>
        <dbReference type="SAM" id="MobiDB-lite"/>
    </source>
</evidence>
<keyword evidence="3" id="KW-1185">Reference proteome</keyword>
<protein>
    <submittedName>
        <fullName evidence="2">Uncharacterized protein</fullName>
    </submittedName>
</protein>
<reference evidence="2" key="2">
    <citation type="submission" date="2023-06" db="EMBL/GenBank/DDBJ databases">
        <authorList>
            <person name="Ma L."/>
            <person name="Liu K.-W."/>
            <person name="Li Z."/>
            <person name="Hsiao Y.-Y."/>
            <person name="Qi Y."/>
            <person name="Fu T."/>
            <person name="Tang G."/>
            <person name="Zhang D."/>
            <person name="Sun W.-H."/>
            <person name="Liu D.-K."/>
            <person name="Li Y."/>
            <person name="Chen G.-Z."/>
            <person name="Liu X.-D."/>
            <person name="Liao X.-Y."/>
            <person name="Jiang Y.-T."/>
            <person name="Yu X."/>
            <person name="Hao Y."/>
            <person name="Huang J."/>
            <person name="Zhao X.-W."/>
            <person name="Ke S."/>
            <person name="Chen Y.-Y."/>
            <person name="Wu W.-L."/>
            <person name="Hsu J.-L."/>
            <person name="Lin Y.-F."/>
            <person name="Huang M.-D."/>
            <person name="Li C.-Y."/>
            <person name="Huang L."/>
            <person name="Wang Z.-W."/>
            <person name="Zhao X."/>
            <person name="Zhong W.-Y."/>
            <person name="Peng D.-H."/>
            <person name="Ahmad S."/>
            <person name="Lan S."/>
            <person name="Zhang J.-S."/>
            <person name="Tsai W.-C."/>
            <person name="Van De Peer Y."/>
            <person name="Liu Z.-J."/>
        </authorList>
    </citation>
    <scope>NUCLEOTIDE SEQUENCE</scope>
    <source>
        <strain evidence="2">CP</strain>
        <tissue evidence="2">Leaves</tissue>
    </source>
</reference>
<dbReference type="AlphaFoldDB" id="A0AAV9EKU2"/>
<feature type="compositionally biased region" description="Basic and acidic residues" evidence="1">
    <location>
        <begin position="80"/>
        <end position="97"/>
    </location>
</feature>
<dbReference type="Proteomes" id="UP001180020">
    <property type="component" value="Unassembled WGS sequence"/>
</dbReference>
<sequence length="107" mass="12396">MVNPAGGEAHSTKNFIHEWPPNTIESFPEFNFDCSPFNLTTMAELQSKSNQIRTALESGPFKDEDRRQSNGTRRRRQKRTNFEDPKTEHDKMMRGVEVHPYLGETVN</sequence>
<proteinExistence type="predicted"/>
<evidence type="ECO:0000313" key="3">
    <source>
        <dbReference type="Proteomes" id="UP001180020"/>
    </source>
</evidence>
<dbReference type="EMBL" id="JAUJYO010000006">
    <property type="protein sequence ID" value="KAK1314361.1"/>
    <property type="molecule type" value="Genomic_DNA"/>
</dbReference>
<reference evidence="2" key="1">
    <citation type="journal article" date="2023" name="Nat. Commun.">
        <title>Diploid and tetraploid genomes of Acorus and the evolution of monocots.</title>
        <authorList>
            <person name="Ma L."/>
            <person name="Liu K.W."/>
            <person name="Li Z."/>
            <person name="Hsiao Y.Y."/>
            <person name="Qi Y."/>
            <person name="Fu T."/>
            <person name="Tang G.D."/>
            <person name="Zhang D."/>
            <person name="Sun W.H."/>
            <person name="Liu D.K."/>
            <person name="Li Y."/>
            <person name="Chen G.Z."/>
            <person name="Liu X.D."/>
            <person name="Liao X.Y."/>
            <person name="Jiang Y.T."/>
            <person name="Yu X."/>
            <person name="Hao Y."/>
            <person name="Huang J."/>
            <person name="Zhao X.W."/>
            <person name="Ke S."/>
            <person name="Chen Y.Y."/>
            <person name="Wu W.L."/>
            <person name="Hsu J.L."/>
            <person name="Lin Y.F."/>
            <person name="Huang M.D."/>
            <person name="Li C.Y."/>
            <person name="Huang L."/>
            <person name="Wang Z.W."/>
            <person name="Zhao X."/>
            <person name="Zhong W.Y."/>
            <person name="Peng D.H."/>
            <person name="Ahmad S."/>
            <person name="Lan S."/>
            <person name="Zhang J.S."/>
            <person name="Tsai W.C."/>
            <person name="Van de Peer Y."/>
            <person name="Liu Z.J."/>
        </authorList>
    </citation>
    <scope>NUCLEOTIDE SEQUENCE</scope>
    <source>
        <strain evidence="2">CP</strain>
    </source>
</reference>
<feature type="region of interest" description="Disordered" evidence="1">
    <location>
        <begin position="50"/>
        <end position="107"/>
    </location>
</feature>
<gene>
    <name evidence="2" type="ORF">QJS10_CPA06g01150</name>
</gene>
<name>A0AAV9EKU2_ACOCL</name>